<protein>
    <submittedName>
        <fullName evidence="2">Uncharacterized protein</fullName>
    </submittedName>
</protein>
<reference evidence="2 3" key="1">
    <citation type="journal article" date="2019" name="Philos. Trans. R. Soc. Lond., B, Biol. Sci.">
        <title>Ant behaviour and brain gene expression of defending hosts depend on the ecological success of the intruding social parasite.</title>
        <authorList>
            <person name="Kaur R."/>
            <person name="Stoldt M."/>
            <person name="Jongepier E."/>
            <person name="Feldmeyer B."/>
            <person name="Menzel F."/>
            <person name="Bornberg-Bauer E."/>
            <person name="Foitzik S."/>
        </authorList>
    </citation>
    <scope>NUCLEOTIDE SEQUENCE [LARGE SCALE GENOMIC DNA]</scope>
    <source>
        <tissue evidence="2">Whole body</tissue>
    </source>
</reference>
<evidence type="ECO:0000313" key="2">
    <source>
        <dbReference type="EMBL" id="TGZ46938.1"/>
    </source>
</evidence>
<sequence length="119" mass="13334">MKSESYIATVPLSAANSNKKVITSWRNDKFAANIASFLNKTTTDRPIDRDPPTSSHRVYSEDLAAASAFVRVDEKDSPLACPYLDKHPIQRRAARSFCRNSTQDSRPEYANDRCANLPN</sequence>
<name>A0A4S2KH12_9HYME</name>
<keyword evidence="3" id="KW-1185">Reference proteome</keyword>
<dbReference type="AlphaFoldDB" id="A0A4S2KH12"/>
<accession>A0A4S2KH12</accession>
<comment type="caution">
    <text evidence="2">The sequence shown here is derived from an EMBL/GenBank/DDBJ whole genome shotgun (WGS) entry which is preliminary data.</text>
</comment>
<organism evidence="2 3">
    <name type="scientific">Temnothorax longispinosus</name>
    <dbReference type="NCBI Taxonomy" id="300112"/>
    <lineage>
        <taxon>Eukaryota</taxon>
        <taxon>Metazoa</taxon>
        <taxon>Ecdysozoa</taxon>
        <taxon>Arthropoda</taxon>
        <taxon>Hexapoda</taxon>
        <taxon>Insecta</taxon>
        <taxon>Pterygota</taxon>
        <taxon>Neoptera</taxon>
        <taxon>Endopterygota</taxon>
        <taxon>Hymenoptera</taxon>
        <taxon>Apocrita</taxon>
        <taxon>Aculeata</taxon>
        <taxon>Formicoidea</taxon>
        <taxon>Formicidae</taxon>
        <taxon>Myrmicinae</taxon>
        <taxon>Temnothorax</taxon>
    </lineage>
</organism>
<gene>
    <name evidence="2" type="ORF">DBV15_04115</name>
</gene>
<dbReference type="EMBL" id="QBLH01002793">
    <property type="protein sequence ID" value="TGZ46938.1"/>
    <property type="molecule type" value="Genomic_DNA"/>
</dbReference>
<proteinExistence type="predicted"/>
<evidence type="ECO:0000313" key="3">
    <source>
        <dbReference type="Proteomes" id="UP000310200"/>
    </source>
</evidence>
<evidence type="ECO:0000256" key="1">
    <source>
        <dbReference type="SAM" id="MobiDB-lite"/>
    </source>
</evidence>
<feature type="region of interest" description="Disordered" evidence="1">
    <location>
        <begin position="96"/>
        <end position="119"/>
    </location>
</feature>
<dbReference type="Proteomes" id="UP000310200">
    <property type="component" value="Unassembled WGS sequence"/>
</dbReference>